<protein>
    <submittedName>
        <fullName evidence="1">(rape) hypothetical protein</fullName>
    </submittedName>
</protein>
<sequence>MEVVYDWAKRSKFYEIMEIAVFLKGAWLDQNNKENGRKFCKKLIVAGNFTC</sequence>
<gene>
    <name evidence="1" type="ORF">DARMORV10_C06P02660.1</name>
</gene>
<reference evidence="1" key="1">
    <citation type="submission" date="2021-01" db="EMBL/GenBank/DDBJ databases">
        <authorList>
            <consortium name="Genoscope - CEA"/>
            <person name="William W."/>
        </authorList>
    </citation>
    <scope>NUCLEOTIDE SEQUENCE</scope>
</reference>
<dbReference type="Proteomes" id="UP001295469">
    <property type="component" value="Chromosome C06"/>
</dbReference>
<evidence type="ECO:0000313" key="1">
    <source>
        <dbReference type="EMBL" id="CAF2054204.1"/>
    </source>
</evidence>
<name>A0A816PWD0_BRANA</name>
<proteinExistence type="predicted"/>
<accession>A0A816PWD0</accession>
<dbReference type="EMBL" id="HG994370">
    <property type="protein sequence ID" value="CAF2054204.1"/>
    <property type="molecule type" value="Genomic_DNA"/>
</dbReference>
<dbReference type="SMR" id="A0A816PWD0"/>
<organism evidence="1">
    <name type="scientific">Brassica napus</name>
    <name type="common">Rape</name>
    <dbReference type="NCBI Taxonomy" id="3708"/>
    <lineage>
        <taxon>Eukaryota</taxon>
        <taxon>Viridiplantae</taxon>
        <taxon>Streptophyta</taxon>
        <taxon>Embryophyta</taxon>
        <taxon>Tracheophyta</taxon>
        <taxon>Spermatophyta</taxon>
        <taxon>Magnoliopsida</taxon>
        <taxon>eudicotyledons</taxon>
        <taxon>Gunneridae</taxon>
        <taxon>Pentapetalae</taxon>
        <taxon>rosids</taxon>
        <taxon>malvids</taxon>
        <taxon>Brassicales</taxon>
        <taxon>Brassicaceae</taxon>
        <taxon>Brassiceae</taxon>
        <taxon>Brassica</taxon>
    </lineage>
</organism>
<dbReference type="AlphaFoldDB" id="A0A816PWD0"/>